<dbReference type="InterPro" id="IPR002780">
    <property type="entry name" value="Hyd_form_HypD"/>
</dbReference>
<dbReference type="GO" id="GO:0051604">
    <property type="term" value="P:protein maturation"/>
    <property type="evidence" value="ECO:0007669"/>
    <property type="project" value="TreeGrafter"/>
</dbReference>
<dbReference type="PANTHER" id="PTHR30149:SF0">
    <property type="entry name" value="HYDROGENASE MATURATION FACTOR HYPD"/>
    <property type="match status" value="1"/>
</dbReference>
<dbReference type="InterPro" id="IPR042244">
    <property type="entry name" value="HypD_2_sf"/>
</dbReference>
<evidence type="ECO:0000256" key="2">
    <source>
        <dbReference type="ARBA" id="ARBA00022723"/>
    </source>
</evidence>
<evidence type="ECO:0000313" key="5">
    <source>
        <dbReference type="Proteomes" id="UP000702544"/>
    </source>
</evidence>
<dbReference type="Gene3D" id="3.40.50.11750">
    <property type="entry name" value="HypD, alpha/beta domain 1"/>
    <property type="match status" value="2"/>
</dbReference>
<accession>A0AAE4Z9R7</accession>
<dbReference type="EMBL" id="JAACAK010000047">
    <property type="protein sequence ID" value="NIR74751.1"/>
    <property type="molecule type" value="Genomic_DNA"/>
</dbReference>
<dbReference type="AlphaFoldDB" id="A0AAE4Z9R7"/>
<dbReference type="Proteomes" id="UP000702544">
    <property type="component" value="Unassembled WGS sequence"/>
</dbReference>
<dbReference type="Pfam" id="PF01924">
    <property type="entry name" value="HypD"/>
    <property type="match status" value="1"/>
</dbReference>
<comment type="caution">
    <text evidence="4">The sequence shown here is derived from an EMBL/GenBank/DDBJ whole genome shotgun (WGS) entry which is preliminary data.</text>
</comment>
<name>A0AAE4Z9R7_9BACT</name>
<sequence length="381" mass="41147">MTSVGTSKISGQAKELKFRDPAQARALSARLAGLCDEIGRESVQVMHVCGSHEQAIARYGLRAVLPKTLDLIMGPGCPVCVTDMPEVDEAVVLAVDGALIATYGDMVRVPGTAKSLADAASEGARVEVVYSASQAVELARSCEAEVVFFATGFETTAVATAAIVLQDDLPPNFSILSAHKYVPPAMEIVARIPETRVEGFLAAGHAATITGWGLFEDFVDRYGLPVVVAGFEPLDILAGLVRLVELIRDGQAKVENMYPRCVTREGNTVAQDQMWRVFRTASGMWRGIADIPNGNLRLREEFAHLDARARFDIDTRRLRAHVPSKLTERCICGTIMSGLALPTDCELFGKECDPENPVGACMVSSEGTCKIWHQYGGHPEL</sequence>
<dbReference type="GO" id="GO:0070025">
    <property type="term" value="F:carbon monoxide binding"/>
    <property type="evidence" value="ECO:0007669"/>
    <property type="project" value="TreeGrafter"/>
</dbReference>
<keyword evidence="2" id="KW-0479">Metal-binding</keyword>
<keyword evidence="3" id="KW-0408">Iron</keyword>
<evidence type="ECO:0000313" key="4">
    <source>
        <dbReference type="EMBL" id="NIR74751.1"/>
    </source>
</evidence>
<organism evidence="4 5">
    <name type="scientific">Candidatus Kutchimonas denitrificans</name>
    <dbReference type="NCBI Taxonomy" id="3056748"/>
    <lineage>
        <taxon>Bacteria</taxon>
        <taxon>Pseudomonadati</taxon>
        <taxon>Gemmatimonadota</taxon>
        <taxon>Gemmatimonadia</taxon>
        <taxon>Candidatus Palauibacterales</taxon>
        <taxon>Candidatus Palauibacteraceae</taxon>
        <taxon>Candidatus Kutchimonas</taxon>
    </lineage>
</organism>
<dbReference type="PIRSF" id="PIRSF005622">
    <property type="entry name" value="Hydrgn_mat_hypD"/>
    <property type="match status" value="1"/>
</dbReference>
<protein>
    <submittedName>
        <fullName evidence="4">Hydrogenase formation protein HypD</fullName>
    </submittedName>
</protein>
<gene>
    <name evidence="4" type="primary">hypD</name>
    <name evidence="4" type="ORF">GWO12_06515</name>
</gene>
<evidence type="ECO:0000256" key="3">
    <source>
        <dbReference type="ARBA" id="ARBA00023004"/>
    </source>
</evidence>
<comment type="similarity">
    <text evidence="1">Belongs to the HypD family.</text>
</comment>
<dbReference type="PANTHER" id="PTHR30149">
    <property type="entry name" value="HYDROGENASE PROTEIN ASSEMBLY PROTEIN HYPD"/>
    <property type="match status" value="1"/>
</dbReference>
<dbReference type="GO" id="GO:0051539">
    <property type="term" value="F:4 iron, 4 sulfur cluster binding"/>
    <property type="evidence" value="ECO:0007669"/>
    <property type="project" value="TreeGrafter"/>
</dbReference>
<proteinExistence type="inferred from homology"/>
<dbReference type="NCBIfam" id="TIGR00075">
    <property type="entry name" value="hypD"/>
    <property type="match status" value="1"/>
</dbReference>
<dbReference type="GO" id="GO:0005506">
    <property type="term" value="F:iron ion binding"/>
    <property type="evidence" value="ECO:0007669"/>
    <property type="project" value="TreeGrafter"/>
</dbReference>
<reference evidence="4 5" key="1">
    <citation type="submission" date="2020-01" db="EMBL/GenBank/DDBJ databases">
        <title>Genomes assembled from Gulf of Kutch pelagic sediment metagenomes.</title>
        <authorList>
            <person name="Chandrashekar M."/>
            <person name="Mahajan M.S."/>
            <person name="Dave K.J."/>
            <person name="Vatsa P."/>
            <person name="Nathani N.M."/>
        </authorList>
    </citation>
    <scope>NUCLEOTIDE SEQUENCE [LARGE SCALE GENOMIC DNA]</scope>
    <source>
        <strain evidence="4">KS3-K002</strain>
    </source>
</reference>
<dbReference type="InterPro" id="IPR042243">
    <property type="entry name" value="HypD_1"/>
</dbReference>
<dbReference type="Gene3D" id="6.10.20.100">
    <property type="match status" value="1"/>
</dbReference>
<evidence type="ECO:0000256" key="1">
    <source>
        <dbReference type="ARBA" id="ARBA00007888"/>
    </source>
</evidence>